<dbReference type="RefSeq" id="WP_145190321.1">
    <property type="nucleotide sequence ID" value="NZ_CP036266.1"/>
</dbReference>
<feature type="transmembrane region" description="Helical" evidence="1">
    <location>
        <begin position="123"/>
        <end position="142"/>
    </location>
</feature>
<keyword evidence="1" id="KW-0812">Transmembrane</keyword>
<name>A0A517PV48_9PLAN</name>
<dbReference type="OrthoDB" id="290360at2"/>
<evidence type="ECO:0000313" key="3">
    <source>
        <dbReference type="Proteomes" id="UP000320421"/>
    </source>
</evidence>
<evidence type="ECO:0000313" key="2">
    <source>
        <dbReference type="EMBL" id="QDT23229.1"/>
    </source>
</evidence>
<keyword evidence="3" id="KW-1185">Reference proteome</keyword>
<proteinExistence type="predicted"/>
<accession>A0A517PV48</accession>
<protein>
    <submittedName>
        <fullName evidence="2">Uncharacterized protein</fullName>
    </submittedName>
</protein>
<reference evidence="2 3" key="1">
    <citation type="submission" date="2019-02" db="EMBL/GenBank/DDBJ databases">
        <title>Deep-cultivation of Planctomycetes and their phenomic and genomic characterization uncovers novel biology.</title>
        <authorList>
            <person name="Wiegand S."/>
            <person name="Jogler M."/>
            <person name="Boedeker C."/>
            <person name="Pinto D."/>
            <person name="Vollmers J."/>
            <person name="Rivas-Marin E."/>
            <person name="Kohn T."/>
            <person name="Peeters S.H."/>
            <person name="Heuer A."/>
            <person name="Rast P."/>
            <person name="Oberbeckmann S."/>
            <person name="Bunk B."/>
            <person name="Jeske O."/>
            <person name="Meyerdierks A."/>
            <person name="Storesund J.E."/>
            <person name="Kallscheuer N."/>
            <person name="Luecker S."/>
            <person name="Lage O.M."/>
            <person name="Pohl T."/>
            <person name="Merkel B.J."/>
            <person name="Hornburger P."/>
            <person name="Mueller R.-W."/>
            <person name="Bruemmer F."/>
            <person name="Labrenz M."/>
            <person name="Spormann A.M."/>
            <person name="Op den Camp H."/>
            <person name="Overmann J."/>
            <person name="Amann R."/>
            <person name="Jetten M.S.M."/>
            <person name="Mascher T."/>
            <person name="Medema M.H."/>
            <person name="Devos D.P."/>
            <person name="Kaster A.-K."/>
            <person name="Ovreas L."/>
            <person name="Rohde M."/>
            <person name="Galperin M.Y."/>
            <person name="Jogler C."/>
        </authorList>
    </citation>
    <scope>NUCLEOTIDE SEQUENCE [LARGE SCALE GENOMIC DNA]</scope>
    <source>
        <strain evidence="2 3">HG66A1</strain>
    </source>
</reference>
<feature type="transmembrane region" description="Helical" evidence="1">
    <location>
        <begin position="53"/>
        <end position="73"/>
    </location>
</feature>
<organism evidence="2 3">
    <name type="scientific">Gimesia chilikensis</name>
    <dbReference type="NCBI Taxonomy" id="2605989"/>
    <lineage>
        <taxon>Bacteria</taxon>
        <taxon>Pseudomonadati</taxon>
        <taxon>Planctomycetota</taxon>
        <taxon>Planctomycetia</taxon>
        <taxon>Planctomycetales</taxon>
        <taxon>Planctomycetaceae</taxon>
        <taxon>Gimesia</taxon>
    </lineage>
</organism>
<keyword evidence="1" id="KW-1133">Transmembrane helix</keyword>
<feature type="transmembrane region" description="Helical" evidence="1">
    <location>
        <begin position="7"/>
        <end position="33"/>
    </location>
</feature>
<sequence>MNFKRGLIAGVIGTATGALLPVILIGGYTLFHWFWHNSPAMDREADLAYWRTYGAGTVTGMALFFGLSAWATYTPPGKHRFISTLGILTLCSLLQMIFLDLILGPSPPTHKGMEHQTDWSDILFFSSPLLAVACLIVLFRWFRFCDSEATAASPQSHPG</sequence>
<feature type="transmembrane region" description="Helical" evidence="1">
    <location>
        <begin position="85"/>
        <end position="103"/>
    </location>
</feature>
<dbReference type="EMBL" id="CP036266">
    <property type="protein sequence ID" value="QDT23229.1"/>
    <property type="molecule type" value="Genomic_DNA"/>
</dbReference>
<dbReference type="AlphaFoldDB" id="A0A517PV48"/>
<evidence type="ECO:0000256" key="1">
    <source>
        <dbReference type="SAM" id="Phobius"/>
    </source>
</evidence>
<dbReference type="Proteomes" id="UP000320421">
    <property type="component" value="Chromosome"/>
</dbReference>
<gene>
    <name evidence="2" type="ORF">HG66A1_50460</name>
</gene>
<keyword evidence="1" id="KW-0472">Membrane</keyword>